<dbReference type="PROSITE" id="PS00250">
    <property type="entry name" value="TGF_BETA_1"/>
    <property type="match status" value="1"/>
</dbReference>
<dbReference type="GO" id="GO:0005125">
    <property type="term" value="F:cytokine activity"/>
    <property type="evidence" value="ECO:0007669"/>
    <property type="project" value="TreeGrafter"/>
</dbReference>
<dbReference type="InterPro" id="IPR017948">
    <property type="entry name" value="TGFb_CS"/>
</dbReference>
<sequence>MENDAAEFERESTETPSTLRFKREKCTGHCCRRPLKISFADIGWNWIVEPKEFEAFNCKGMCNESYGYFANFHANMLSTLKTNGHNVTRPCCVPKKFKTLELLHYDDKKPPELTTTKLRHVIVRECACT</sequence>
<accession>A0A8X6LI06</accession>
<keyword evidence="5" id="KW-1015">Disulfide bond</keyword>
<evidence type="ECO:0000256" key="2">
    <source>
        <dbReference type="ARBA" id="ARBA00006656"/>
    </source>
</evidence>
<evidence type="ECO:0000256" key="6">
    <source>
        <dbReference type="RuleBase" id="RU000354"/>
    </source>
</evidence>
<dbReference type="PANTHER" id="PTHR11848">
    <property type="entry name" value="TGF-BETA FAMILY"/>
    <property type="match status" value="1"/>
</dbReference>
<comment type="subcellular location">
    <subcellularLocation>
        <location evidence="1">Secreted</location>
    </subcellularLocation>
</comment>
<dbReference type="InterPro" id="IPR029034">
    <property type="entry name" value="Cystine-knot_cytokine"/>
</dbReference>
<keyword evidence="3" id="KW-0964">Secreted</keyword>
<dbReference type="GO" id="GO:0005615">
    <property type="term" value="C:extracellular space"/>
    <property type="evidence" value="ECO:0007669"/>
    <property type="project" value="TreeGrafter"/>
</dbReference>
<protein>
    <recommendedName>
        <fullName evidence="7">TGF-beta family profile domain-containing protein</fullName>
    </recommendedName>
</protein>
<keyword evidence="9" id="KW-1185">Reference proteome</keyword>
<dbReference type="Gene3D" id="2.10.90.10">
    <property type="entry name" value="Cystine-knot cytokines"/>
    <property type="match status" value="1"/>
</dbReference>
<comment type="caution">
    <text evidence="8">The sequence shown here is derived from an EMBL/GenBank/DDBJ whole genome shotgun (WGS) entry which is preliminary data.</text>
</comment>
<dbReference type="PANTHER" id="PTHR11848:SF119">
    <property type="entry name" value="TGF-BETA FAMILY PROFILE DOMAIN-CONTAINING PROTEIN"/>
    <property type="match status" value="1"/>
</dbReference>
<comment type="similarity">
    <text evidence="2 6">Belongs to the TGF-beta family.</text>
</comment>
<proteinExistence type="inferred from homology"/>
<evidence type="ECO:0000256" key="5">
    <source>
        <dbReference type="ARBA" id="ARBA00023157"/>
    </source>
</evidence>
<dbReference type="GO" id="GO:0008083">
    <property type="term" value="F:growth factor activity"/>
    <property type="evidence" value="ECO:0007669"/>
    <property type="project" value="UniProtKB-KW"/>
</dbReference>
<reference evidence="8" key="1">
    <citation type="submission" date="2020-07" db="EMBL/GenBank/DDBJ databases">
        <title>Multicomponent nature underlies the extraordinary mechanical properties of spider dragline silk.</title>
        <authorList>
            <person name="Kono N."/>
            <person name="Nakamura H."/>
            <person name="Mori M."/>
            <person name="Yoshida Y."/>
            <person name="Ohtoshi R."/>
            <person name="Malay A.D."/>
            <person name="Moran D.A.P."/>
            <person name="Tomita M."/>
            <person name="Numata K."/>
            <person name="Arakawa K."/>
        </authorList>
    </citation>
    <scope>NUCLEOTIDE SEQUENCE</scope>
</reference>
<dbReference type="PROSITE" id="PS51362">
    <property type="entry name" value="TGF_BETA_2"/>
    <property type="match status" value="1"/>
</dbReference>
<feature type="domain" description="TGF-beta family profile" evidence="7">
    <location>
        <begin position="20"/>
        <end position="129"/>
    </location>
</feature>
<dbReference type="InterPro" id="IPR001839">
    <property type="entry name" value="TGF-b_C"/>
</dbReference>
<dbReference type="SMART" id="SM00204">
    <property type="entry name" value="TGFB"/>
    <property type="match status" value="1"/>
</dbReference>
<dbReference type="OrthoDB" id="5949851at2759"/>
<evidence type="ECO:0000313" key="8">
    <source>
        <dbReference type="EMBL" id="GFR11561.1"/>
    </source>
</evidence>
<dbReference type="Proteomes" id="UP000887116">
    <property type="component" value="Unassembled WGS sequence"/>
</dbReference>
<name>A0A8X6LI06_TRICU</name>
<evidence type="ECO:0000259" key="7">
    <source>
        <dbReference type="PROSITE" id="PS51362"/>
    </source>
</evidence>
<keyword evidence="4 6" id="KW-0339">Growth factor</keyword>
<evidence type="ECO:0000256" key="4">
    <source>
        <dbReference type="ARBA" id="ARBA00023030"/>
    </source>
</evidence>
<dbReference type="EMBL" id="BMAO01026682">
    <property type="protein sequence ID" value="GFR11561.1"/>
    <property type="molecule type" value="Genomic_DNA"/>
</dbReference>
<evidence type="ECO:0000256" key="3">
    <source>
        <dbReference type="ARBA" id="ARBA00022525"/>
    </source>
</evidence>
<dbReference type="AlphaFoldDB" id="A0A8X6LI06"/>
<dbReference type="SUPFAM" id="SSF57501">
    <property type="entry name" value="Cystine-knot cytokines"/>
    <property type="match status" value="1"/>
</dbReference>
<organism evidence="8 9">
    <name type="scientific">Trichonephila clavata</name>
    <name type="common">Joro spider</name>
    <name type="synonym">Nephila clavata</name>
    <dbReference type="NCBI Taxonomy" id="2740835"/>
    <lineage>
        <taxon>Eukaryota</taxon>
        <taxon>Metazoa</taxon>
        <taxon>Ecdysozoa</taxon>
        <taxon>Arthropoda</taxon>
        <taxon>Chelicerata</taxon>
        <taxon>Arachnida</taxon>
        <taxon>Araneae</taxon>
        <taxon>Araneomorphae</taxon>
        <taxon>Entelegynae</taxon>
        <taxon>Araneoidea</taxon>
        <taxon>Nephilidae</taxon>
        <taxon>Trichonephila</taxon>
    </lineage>
</organism>
<evidence type="ECO:0000256" key="1">
    <source>
        <dbReference type="ARBA" id="ARBA00004613"/>
    </source>
</evidence>
<dbReference type="InterPro" id="IPR015615">
    <property type="entry name" value="TGF-beta-rel"/>
</dbReference>
<dbReference type="Pfam" id="PF00019">
    <property type="entry name" value="TGF_beta"/>
    <property type="match status" value="1"/>
</dbReference>
<gene>
    <name evidence="8" type="ORF">TNCT_278641</name>
</gene>
<evidence type="ECO:0000313" key="9">
    <source>
        <dbReference type="Proteomes" id="UP000887116"/>
    </source>
</evidence>